<evidence type="ECO:0000256" key="1">
    <source>
        <dbReference type="SAM" id="SignalP"/>
    </source>
</evidence>
<evidence type="ECO:0000313" key="2">
    <source>
        <dbReference type="EMBL" id="MCC2199987.1"/>
    </source>
</evidence>
<feature type="signal peptide" evidence="1">
    <location>
        <begin position="1"/>
        <end position="20"/>
    </location>
</feature>
<proteinExistence type="predicted"/>
<evidence type="ECO:0000313" key="3">
    <source>
        <dbReference type="Proteomes" id="UP001430637"/>
    </source>
</evidence>
<dbReference type="RefSeq" id="WP_227621453.1">
    <property type="nucleotide sequence ID" value="NZ_JAJEQL010000025.1"/>
</dbReference>
<feature type="chain" id="PRO_5045325331" description="Tat pathway signal sequence" evidence="1">
    <location>
        <begin position="21"/>
        <end position="199"/>
    </location>
</feature>
<keyword evidence="3" id="KW-1185">Reference proteome</keyword>
<evidence type="ECO:0008006" key="4">
    <source>
        <dbReference type="Google" id="ProtNLM"/>
    </source>
</evidence>
<organism evidence="2 3">
    <name type="scientific">Faecalibacterium butyricigenerans</name>
    <dbReference type="NCBI Taxonomy" id="1851427"/>
    <lineage>
        <taxon>Bacteria</taxon>
        <taxon>Bacillati</taxon>
        <taxon>Bacillota</taxon>
        <taxon>Clostridia</taxon>
        <taxon>Eubacteriales</taxon>
        <taxon>Oscillospiraceae</taxon>
        <taxon>Faecalibacterium</taxon>
    </lineage>
</organism>
<keyword evidence="1" id="KW-0732">Signal</keyword>
<dbReference type="EMBL" id="JAJEQL010000025">
    <property type="protein sequence ID" value="MCC2199987.1"/>
    <property type="molecule type" value="Genomic_DNA"/>
</dbReference>
<gene>
    <name evidence="2" type="ORF">LKD23_09520</name>
</gene>
<comment type="caution">
    <text evidence="2">The sequence shown here is derived from an EMBL/GenBank/DDBJ whole genome shotgun (WGS) entry which is preliminary data.</text>
</comment>
<dbReference type="Proteomes" id="UP001430637">
    <property type="component" value="Unassembled WGS sequence"/>
</dbReference>
<protein>
    <recommendedName>
        <fullName evidence="4">Tat pathway signal sequence</fullName>
    </recommendedName>
</protein>
<reference evidence="2" key="1">
    <citation type="submission" date="2021-10" db="EMBL/GenBank/DDBJ databases">
        <title>Anaerobic single-cell dispensing facilitates the cultivation of human gut bacteria.</title>
        <authorList>
            <person name="Afrizal A."/>
        </authorList>
    </citation>
    <scope>NUCLEOTIDE SEQUENCE</scope>
    <source>
        <strain evidence="2">CLA-AA-H233</strain>
    </source>
</reference>
<accession>A0ABS8F9S6</accession>
<sequence length="199" mass="22712">MRRKFIAAAASGVLALTMTAALPTIHAAAVSIWSDITPGTESVETFQYKDYADRYSDAYELYGYDAEALFNHYETVGKAEGRVGRFKKTAEEDDRHPYVWDADEPLDPLPPLEFSAQPDWFDTRTLPENLSNIRIVKEYEQLEAFIERDEWIGDPVLVRKSELLTEMSSRVRNYEGRRGGADYLRAISQDIDVLLDFMG</sequence>
<name>A0ABS8F9S6_9FIRM</name>